<protein>
    <recommendedName>
        <fullName evidence="2">Transposase IS4-like domain-containing protein</fullName>
    </recommendedName>
</protein>
<dbReference type="GO" id="GO:0003677">
    <property type="term" value="F:DNA binding"/>
    <property type="evidence" value="ECO:0007669"/>
    <property type="project" value="InterPro"/>
</dbReference>
<feature type="domain" description="Transposase IS4-like" evidence="2">
    <location>
        <begin position="79"/>
        <end position="334"/>
    </location>
</feature>
<dbReference type="EMBL" id="AP023086">
    <property type="protein sequence ID" value="BCD95845.1"/>
    <property type="molecule type" value="Genomic_DNA"/>
</dbReference>
<dbReference type="AlphaFoldDB" id="A0AAN1WDZ4"/>
<dbReference type="InterPro" id="IPR002559">
    <property type="entry name" value="Transposase_11"/>
</dbReference>
<evidence type="ECO:0000313" key="3">
    <source>
        <dbReference type="EMBL" id="BCD95845.1"/>
    </source>
</evidence>
<evidence type="ECO:0000256" key="1">
    <source>
        <dbReference type="SAM" id="Phobius"/>
    </source>
</evidence>
<organism evidence="3 4">
    <name type="scientific">Marinagarivorans cellulosilyticus</name>
    <dbReference type="NCBI Taxonomy" id="2721545"/>
    <lineage>
        <taxon>Bacteria</taxon>
        <taxon>Pseudomonadati</taxon>
        <taxon>Pseudomonadota</taxon>
        <taxon>Gammaproteobacteria</taxon>
        <taxon>Cellvibrionales</taxon>
        <taxon>Cellvibrionaceae</taxon>
        <taxon>Marinagarivorans</taxon>
    </lineage>
</organism>
<feature type="transmembrane region" description="Helical" evidence="1">
    <location>
        <begin position="20"/>
        <end position="39"/>
    </location>
</feature>
<dbReference type="InterPro" id="IPR012337">
    <property type="entry name" value="RNaseH-like_sf"/>
</dbReference>
<gene>
    <name evidence="3" type="ORF">MARGE09_P0044</name>
</gene>
<dbReference type="GO" id="GO:0006313">
    <property type="term" value="P:DNA transposition"/>
    <property type="evidence" value="ECO:0007669"/>
    <property type="project" value="InterPro"/>
</dbReference>
<name>A0AAN1WDZ4_9GAMM</name>
<dbReference type="KEGG" id="marq:MARGE09_P0044"/>
<dbReference type="GO" id="GO:0004803">
    <property type="term" value="F:transposase activity"/>
    <property type="evidence" value="ECO:0007669"/>
    <property type="project" value="InterPro"/>
</dbReference>
<evidence type="ECO:0000313" key="4">
    <source>
        <dbReference type="Proteomes" id="UP001320119"/>
    </source>
</evidence>
<dbReference type="Proteomes" id="UP001320119">
    <property type="component" value="Chromosome"/>
</dbReference>
<keyword evidence="1" id="KW-0812">Transmembrane</keyword>
<dbReference type="Pfam" id="PF01609">
    <property type="entry name" value="DDE_Tnp_1"/>
    <property type="match status" value="1"/>
</dbReference>
<keyword evidence="1" id="KW-0472">Membrane</keyword>
<keyword evidence="4" id="KW-1185">Reference proteome</keyword>
<reference evidence="3 4" key="1">
    <citation type="journal article" date="2022" name="IScience">
        <title>An ultrasensitive nanofiber-based assay for enzymatic hydrolysis and deep-sea microbial degradation of cellulose.</title>
        <authorList>
            <person name="Tsudome M."/>
            <person name="Tachioka M."/>
            <person name="Miyazaki M."/>
            <person name="Uchimura K."/>
            <person name="Tsuda M."/>
            <person name="Takaki Y."/>
            <person name="Deguchi S."/>
        </authorList>
    </citation>
    <scope>NUCLEOTIDE SEQUENCE [LARGE SCALE GENOMIC DNA]</scope>
    <source>
        <strain evidence="3 4">GE09</strain>
    </source>
</reference>
<accession>A0AAN1WDZ4</accession>
<sequence length="397" mass="45438">MTDLVNTIFSLMPSINKPQRVFMTGLLATLVVFHGRATFRNMSRYSDMSEKRFARWYRRDFPFAQFNTELLLHSLGRSQENIAAIDASFMNKSGKKTEGLGWFYNGAQGASERGLETSLISTVNIKSHTAYSIDARQTIDAEGKTRADLYADHVADMADELKRLEIQYLAADSFYSKYKFVNRIVNTGLHMVGKLRVDANLKWLYRGKYSGCGRPKQYDGKINFENDLSRFQYIGSYENSTEIYSTIAYSVSLKREVRVVLLRSSGSAASTRAILFSTDKNLDALRLLSYYRARFQIEFLFRDAKQYTGLTHCQSRRSEAINNQVNASLTALNLLKIEDRDKKQTAEKSVISIASWKRRKSNQHLLLRVFERLGVNLKSIKVFNAYEELSDYGLIAS</sequence>
<dbReference type="RefSeq" id="WP_236985303.1">
    <property type="nucleotide sequence ID" value="NZ_AP023086.1"/>
</dbReference>
<keyword evidence="1" id="KW-1133">Transmembrane helix</keyword>
<evidence type="ECO:0000259" key="2">
    <source>
        <dbReference type="Pfam" id="PF01609"/>
    </source>
</evidence>
<dbReference type="SUPFAM" id="SSF53098">
    <property type="entry name" value="Ribonuclease H-like"/>
    <property type="match status" value="1"/>
</dbReference>
<proteinExistence type="predicted"/>